<feature type="compositionally biased region" description="Basic and acidic residues" evidence="1">
    <location>
        <begin position="29"/>
        <end position="43"/>
    </location>
</feature>
<dbReference type="AlphaFoldDB" id="A0A0E9UBW1"/>
<organism evidence="2">
    <name type="scientific">Anguilla anguilla</name>
    <name type="common">European freshwater eel</name>
    <name type="synonym">Muraena anguilla</name>
    <dbReference type="NCBI Taxonomy" id="7936"/>
    <lineage>
        <taxon>Eukaryota</taxon>
        <taxon>Metazoa</taxon>
        <taxon>Chordata</taxon>
        <taxon>Craniata</taxon>
        <taxon>Vertebrata</taxon>
        <taxon>Euteleostomi</taxon>
        <taxon>Actinopterygii</taxon>
        <taxon>Neopterygii</taxon>
        <taxon>Teleostei</taxon>
        <taxon>Anguilliformes</taxon>
        <taxon>Anguillidae</taxon>
        <taxon>Anguilla</taxon>
    </lineage>
</organism>
<reference evidence="2" key="1">
    <citation type="submission" date="2014-11" db="EMBL/GenBank/DDBJ databases">
        <authorList>
            <person name="Amaro Gonzalez C."/>
        </authorList>
    </citation>
    <scope>NUCLEOTIDE SEQUENCE</scope>
</reference>
<sequence length="62" mass="7421">MHVCVERWRSRLVGFLSGPTRLKLNEERLMQKGNRREHAESESRSQGQPREGRCYHSRKITR</sequence>
<name>A0A0E9UBW1_ANGAN</name>
<reference evidence="2" key="2">
    <citation type="journal article" date="2015" name="Fish Shellfish Immunol.">
        <title>Early steps in the European eel (Anguilla anguilla)-Vibrio vulnificus interaction in the gills: Role of the RtxA13 toxin.</title>
        <authorList>
            <person name="Callol A."/>
            <person name="Pajuelo D."/>
            <person name="Ebbesson L."/>
            <person name="Teles M."/>
            <person name="MacKenzie S."/>
            <person name="Amaro C."/>
        </authorList>
    </citation>
    <scope>NUCLEOTIDE SEQUENCE</scope>
</reference>
<feature type="region of interest" description="Disordered" evidence="1">
    <location>
        <begin position="29"/>
        <end position="62"/>
    </location>
</feature>
<proteinExistence type="predicted"/>
<evidence type="ECO:0000256" key="1">
    <source>
        <dbReference type="SAM" id="MobiDB-lite"/>
    </source>
</evidence>
<dbReference type="EMBL" id="GBXM01045276">
    <property type="protein sequence ID" value="JAH63301.1"/>
    <property type="molecule type" value="Transcribed_RNA"/>
</dbReference>
<protein>
    <submittedName>
        <fullName evidence="2">Uncharacterized protein</fullName>
    </submittedName>
</protein>
<accession>A0A0E9UBW1</accession>
<evidence type="ECO:0000313" key="2">
    <source>
        <dbReference type="EMBL" id="JAH63301.1"/>
    </source>
</evidence>